<evidence type="ECO:0000256" key="2">
    <source>
        <dbReference type="ARBA" id="ARBA00022840"/>
    </source>
</evidence>
<evidence type="ECO:0000313" key="8">
    <source>
        <dbReference type="EMBL" id="QQG64811.1"/>
    </source>
</evidence>
<dbReference type="InterPro" id="IPR003593">
    <property type="entry name" value="AAA+_ATPase"/>
</dbReference>
<dbReference type="AlphaFoldDB" id="A0A7T5VBM9"/>
<dbReference type="Gene3D" id="1.10.10.10">
    <property type="entry name" value="Winged helix-like DNA-binding domain superfamily/Winged helix DNA-binding domain"/>
    <property type="match status" value="1"/>
</dbReference>
<dbReference type="CDD" id="cd00009">
    <property type="entry name" value="AAA"/>
    <property type="match status" value="1"/>
</dbReference>
<dbReference type="PROSITE" id="PS50045">
    <property type="entry name" value="SIGMA54_INTERACT_4"/>
    <property type="match status" value="1"/>
</dbReference>
<dbReference type="RefSeq" id="WP_199263643.1">
    <property type="nucleotide sequence ID" value="NZ_CP054140.1"/>
</dbReference>
<dbReference type="InterPro" id="IPR025944">
    <property type="entry name" value="Sigma_54_int_dom_CS"/>
</dbReference>
<evidence type="ECO:0000256" key="5">
    <source>
        <dbReference type="SAM" id="MobiDB-lite"/>
    </source>
</evidence>
<evidence type="ECO:0000256" key="4">
    <source>
        <dbReference type="ARBA" id="ARBA00023163"/>
    </source>
</evidence>
<keyword evidence="6" id="KW-1133">Transmembrane helix</keyword>
<dbReference type="SUPFAM" id="SSF52540">
    <property type="entry name" value="P-loop containing nucleoside triphosphate hydrolases"/>
    <property type="match status" value="1"/>
</dbReference>
<evidence type="ECO:0000256" key="3">
    <source>
        <dbReference type="ARBA" id="ARBA00023015"/>
    </source>
</evidence>
<keyword evidence="4" id="KW-0804">Transcription</keyword>
<dbReference type="Gene3D" id="1.10.8.60">
    <property type="match status" value="1"/>
</dbReference>
<keyword evidence="6" id="KW-0812">Transmembrane</keyword>
<protein>
    <submittedName>
        <fullName evidence="8">Sigma-54-dependent Fis family transcriptional regulator</fullName>
    </submittedName>
</protein>
<evidence type="ECO:0000259" key="7">
    <source>
        <dbReference type="PROSITE" id="PS50045"/>
    </source>
</evidence>
<feature type="compositionally biased region" description="Low complexity" evidence="5">
    <location>
        <begin position="751"/>
        <end position="761"/>
    </location>
</feature>
<sequence>MRFLYPPLFRPVIRKRGTFLTWGVTKILIFIGIFLVGTVLTGTIVSVYFVVSTSLDQAYSRNARTRALAQAYEINQLLVAAQNELQYLARMPLSPESIMQHLQAKTAEERSRYKEIAFQGQAVAERFVLVNTGQTIESVAVEQILGAKFDIFSGRTQFVDKPEGHVQISDPMEAVYPSVHVQGEMSGLTMHVIRLTTSVYDADKIFKGRLTLSLDLRKIRDIISLHASRLSPLFLFPQENEHKRGFFFDASGWLLFQSESLEGAHNELSVDTLRVGLQGDIGRPGFSTAFRPAAAHNLFWEMIANVQAGVAGQTLVSGTFLSPNGRDRDLYLSYVPIVFSENAELRRVVGGIGCVDTSFVFMAATHKIASLLAFCLGVGVFLTFMAMYFIGYRITRSVRLLQEEIEQRTSGDDVTPLTVAPLFDELHQLQRPINILLTQLKIVRSDKLLQEGIREEDRMRQPVDFEAGILQKSSIDPRSSTMSLYGIVGSGPAINRLRQQIRKAARVLADVLIVGETGTGKELTAEAIHSMGHRADGPFISINCGALDENLLMDALFGHVKGAFTEAHSDRKGAFVAASGGTLHLDEIGNASPRVQQALLRALSVRRIRPLGSDKDVAFDARIIAATNIDLLQCAAAGKFREDLYYRLAVITINTPALRQRKEDIPILIKHFLDENSILTGQEPARISRGALEKLCNYPWPGNIRELRNCITRSLAFMEDDILLAEQVLFADQLPEVAESDRAPRIQDMDGGSCSSSTGCSDPVRATTAEAPRAGKWVSGETPEIVLNARQRKVWPIILRQGEITRSEYQEAVGELISIRTAQYDLRDLVTRGLLEKAGRGPSSRYLLARLSTN</sequence>
<dbReference type="EMBL" id="CP054140">
    <property type="protein sequence ID" value="QQG64811.1"/>
    <property type="molecule type" value="Genomic_DNA"/>
</dbReference>
<dbReference type="Pfam" id="PF00158">
    <property type="entry name" value="Sigma54_activat"/>
    <property type="match status" value="1"/>
</dbReference>
<dbReference type="InterPro" id="IPR002078">
    <property type="entry name" value="Sigma_54_int"/>
</dbReference>
<dbReference type="InterPro" id="IPR036388">
    <property type="entry name" value="WH-like_DNA-bd_sf"/>
</dbReference>
<dbReference type="PANTHER" id="PTHR32071">
    <property type="entry name" value="TRANSCRIPTIONAL REGULATORY PROTEIN"/>
    <property type="match status" value="1"/>
</dbReference>
<dbReference type="InterPro" id="IPR027417">
    <property type="entry name" value="P-loop_NTPase"/>
</dbReference>
<evidence type="ECO:0000256" key="6">
    <source>
        <dbReference type="SAM" id="Phobius"/>
    </source>
</evidence>
<dbReference type="Gene3D" id="3.40.50.300">
    <property type="entry name" value="P-loop containing nucleotide triphosphate hydrolases"/>
    <property type="match status" value="1"/>
</dbReference>
<feature type="domain" description="Sigma-54 factor interaction" evidence="7">
    <location>
        <begin position="487"/>
        <end position="716"/>
    </location>
</feature>
<keyword evidence="6" id="KW-0472">Membrane</keyword>
<keyword evidence="9" id="KW-1185">Reference proteome</keyword>
<dbReference type="SMART" id="SM00382">
    <property type="entry name" value="AAA"/>
    <property type="match status" value="1"/>
</dbReference>
<dbReference type="FunFam" id="3.40.50.300:FF:000006">
    <property type="entry name" value="DNA-binding transcriptional regulator NtrC"/>
    <property type="match status" value="1"/>
</dbReference>
<keyword evidence="1" id="KW-0547">Nucleotide-binding</keyword>
<name>A0A7T5VBM9_9BACT</name>
<dbReference type="Proteomes" id="UP000596092">
    <property type="component" value="Chromosome"/>
</dbReference>
<dbReference type="KEGG" id="dog:HP555_02500"/>
<organism evidence="8 9">
    <name type="scientific">Desulfobulbus oligotrophicus</name>
    <dbReference type="NCBI Taxonomy" id="1909699"/>
    <lineage>
        <taxon>Bacteria</taxon>
        <taxon>Pseudomonadati</taxon>
        <taxon>Thermodesulfobacteriota</taxon>
        <taxon>Desulfobulbia</taxon>
        <taxon>Desulfobulbales</taxon>
        <taxon>Desulfobulbaceae</taxon>
        <taxon>Desulfobulbus</taxon>
    </lineage>
</organism>
<dbReference type="GO" id="GO:0005524">
    <property type="term" value="F:ATP binding"/>
    <property type="evidence" value="ECO:0007669"/>
    <property type="project" value="UniProtKB-KW"/>
</dbReference>
<evidence type="ECO:0000256" key="1">
    <source>
        <dbReference type="ARBA" id="ARBA00022741"/>
    </source>
</evidence>
<dbReference type="PROSITE" id="PS00688">
    <property type="entry name" value="SIGMA54_INTERACT_3"/>
    <property type="match status" value="1"/>
</dbReference>
<dbReference type="Pfam" id="PF25601">
    <property type="entry name" value="AAA_lid_14"/>
    <property type="match status" value="1"/>
</dbReference>
<dbReference type="InterPro" id="IPR058031">
    <property type="entry name" value="AAA_lid_NorR"/>
</dbReference>
<evidence type="ECO:0000313" key="9">
    <source>
        <dbReference type="Proteomes" id="UP000596092"/>
    </source>
</evidence>
<reference evidence="8 9" key="1">
    <citation type="submission" date="2020-05" db="EMBL/GenBank/DDBJ databases">
        <title>Complete genome of Desulfobulbus oligotrophicus.</title>
        <authorList>
            <person name="Podar M."/>
        </authorList>
    </citation>
    <scope>NUCLEOTIDE SEQUENCE [LARGE SCALE GENOMIC DNA]</scope>
    <source>
        <strain evidence="8 9">Prop6</strain>
    </source>
</reference>
<accession>A0A7T5VBM9</accession>
<proteinExistence type="predicted"/>
<gene>
    <name evidence="8" type="ORF">HP555_02500</name>
</gene>
<feature type="transmembrane region" description="Helical" evidence="6">
    <location>
        <begin position="368"/>
        <end position="390"/>
    </location>
</feature>
<feature type="region of interest" description="Disordered" evidence="5">
    <location>
        <begin position="745"/>
        <end position="764"/>
    </location>
</feature>
<dbReference type="GO" id="GO:0006355">
    <property type="term" value="P:regulation of DNA-templated transcription"/>
    <property type="evidence" value="ECO:0007669"/>
    <property type="project" value="InterPro"/>
</dbReference>
<feature type="transmembrane region" description="Helical" evidence="6">
    <location>
        <begin position="27"/>
        <end position="51"/>
    </location>
</feature>
<keyword evidence="2" id="KW-0067">ATP-binding</keyword>
<keyword evidence="3" id="KW-0805">Transcription regulation</keyword>